<accession>A0AAV0NK10</accession>
<dbReference type="PANTHER" id="PTHR33740:SF1">
    <property type="entry name" value="SLH DOMAIN PROTEIN"/>
    <property type="match status" value="1"/>
</dbReference>
<organism evidence="4 5">
    <name type="scientific">Linum tenue</name>
    <dbReference type="NCBI Taxonomy" id="586396"/>
    <lineage>
        <taxon>Eukaryota</taxon>
        <taxon>Viridiplantae</taxon>
        <taxon>Streptophyta</taxon>
        <taxon>Embryophyta</taxon>
        <taxon>Tracheophyta</taxon>
        <taxon>Spermatophyta</taxon>
        <taxon>Magnoliopsida</taxon>
        <taxon>eudicotyledons</taxon>
        <taxon>Gunneridae</taxon>
        <taxon>Pentapetalae</taxon>
        <taxon>rosids</taxon>
        <taxon>fabids</taxon>
        <taxon>Malpighiales</taxon>
        <taxon>Linaceae</taxon>
        <taxon>Linum</taxon>
    </lineage>
</organism>
<dbReference type="EMBL" id="CAMGYJ010000008">
    <property type="protein sequence ID" value="CAI0458938.1"/>
    <property type="molecule type" value="Genomic_DNA"/>
</dbReference>
<feature type="domain" description="SLH" evidence="3">
    <location>
        <begin position="259"/>
        <end position="335"/>
    </location>
</feature>
<dbReference type="PANTHER" id="PTHR33740">
    <property type="entry name" value="GPI-ANCHORED ADHESIN-LIKE PROTEIN"/>
    <property type="match status" value="1"/>
</dbReference>
<dbReference type="Proteomes" id="UP001154282">
    <property type="component" value="Unassembled WGS sequence"/>
</dbReference>
<evidence type="ECO:0000313" key="5">
    <source>
        <dbReference type="Proteomes" id="UP001154282"/>
    </source>
</evidence>
<feature type="transmembrane region" description="Helical" evidence="2">
    <location>
        <begin position="102"/>
        <end position="124"/>
    </location>
</feature>
<name>A0AAV0NK10_9ROSI</name>
<keyword evidence="2" id="KW-0812">Transmembrane</keyword>
<reference evidence="4" key="1">
    <citation type="submission" date="2022-08" db="EMBL/GenBank/DDBJ databases">
        <authorList>
            <person name="Gutierrez-Valencia J."/>
        </authorList>
    </citation>
    <scope>NUCLEOTIDE SEQUENCE</scope>
</reference>
<sequence length="581" mass="64293">MGSSSATGPPSSLFLRPSGAPSLSPHRNAVIPSSSDSFLRCRNPRLLRLSASVADGQLDLSWFIPTPNPPTPDGRSSDDFNGWAVVEAPASPNKRKKGLPRVVIGGIGVCVAAAAVAAAAYFSFSRNGAELQLRSPWGAAIITSEGDESEAKDLASRDEDVGVLEAVPESVHEPPAASQTPGSIIASAENSFKVSVALDSTQLESLASLQKLKIVEDDIRVDELCTRREYARWLVRLNSLLERNPKHRIVPTISLSGSLAVAFDDISVDDPDFVYIQALAEAGIIPSKLSSTSLFSVTPEDGSFYFNPDRYLSRKDMINWRAQLEYAILPGTKEQMSRIRADYMDVKDISSDTSPEFFADMLTGEKSIIRKVFGQSRRFQPNKPSTKAQAAVTLTSGRMAEAVQHELLRMEAESSSRQAAAEEIKSELLVRGDIKNFWNEKLLVERNRGVEVQKLYIATLQDLDKEKNLQAQNLTENMKEKAAMDCQRHLILTLREEIEETSERLASERATYVAEQCNIQELRKAALMDQEGILDSKSILEAEVEALRILRTWVEDEAKKSQARAKVLEEVGRRWKWDNQA</sequence>
<keyword evidence="5" id="KW-1185">Reference proteome</keyword>
<evidence type="ECO:0000256" key="1">
    <source>
        <dbReference type="SAM" id="MobiDB-lite"/>
    </source>
</evidence>
<proteinExistence type="predicted"/>
<evidence type="ECO:0000256" key="2">
    <source>
        <dbReference type="SAM" id="Phobius"/>
    </source>
</evidence>
<keyword evidence="2" id="KW-0472">Membrane</keyword>
<feature type="region of interest" description="Disordered" evidence="1">
    <location>
        <begin position="1"/>
        <end position="27"/>
    </location>
</feature>
<evidence type="ECO:0000313" key="4">
    <source>
        <dbReference type="EMBL" id="CAI0458938.1"/>
    </source>
</evidence>
<dbReference type="AlphaFoldDB" id="A0AAV0NK10"/>
<gene>
    <name evidence="4" type="ORF">LITE_LOCUS33767</name>
</gene>
<feature type="compositionally biased region" description="Polar residues" evidence="1">
    <location>
        <begin position="1"/>
        <end position="10"/>
    </location>
</feature>
<keyword evidence="2" id="KW-1133">Transmembrane helix</keyword>
<dbReference type="PROSITE" id="PS51272">
    <property type="entry name" value="SLH"/>
    <property type="match status" value="1"/>
</dbReference>
<comment type="caution">
    <text evidence="4">The sequence shown here is derived from an EMBL/GenBank/DDBJ whole genome shotgun (WGS) entry which is preliminary data.</text>
</comment>
<evidence type="ECO:0000259" key="3">
    <source>
        <dbReference type="PROSITE" id="PS51272"/>
    </source>
</evidence>
<protein>
    <recommendedName>
        <fullName evidence="3">SLH domain-containing protein</fullName>
    </recommendedName>
</protein>
<dbReference type="InterPro" id="IPR001119">
    <property type="entry name" value="SLH_dom"/>
</dbReference>